<reference evidence="1 2" key="1">
    <citation type="journal article" date="2019" name="Sci. Rep.">
        <title>A multi-omics analysis of the grapevine pathogen Lasiodiplodia theobromae reveals that temperature affects the expression of virulence- and pathogenicity-related genes.</title>
        <authorList>
            <person name="Felix C."/>
            <person name="Meneses R."/>
            <person name="Goncalves M.F.M."/>
            <person name="Tilleman L."/>
            <person name="Duarte A.S."/>
            <person name="Jorrin-Novo J.V."/>
            <person name="Van de Peer Y."/>
            <person name="Deforce D."/>
            <person name="Van Nieuwerburgh F."/>
            <person name="Esteves A.C."/>
            <person name="Alves A."/>
        </authorList>
    </citation>
    <scope>NUCLEOTIDE SEQUENCE [LARGE SCALE GENOMIC DNA]</scope>
    <source>
        <strain evidence="1 2">LA-SOL3</strain>
    </source>
</reference>
<dbReference type="SUPFAM" id="SSF52047">
    <property type="entry name" value="RNI-like"/>
    <property type="match status" value="1"/>
</dbReference>
<comment type="caution">
    <text evidence="1">The sequence shown here is derived from an EMBL/GenBank/DDBJ whole genome shotgun (WGS) entry which is preliminary data.</text>
</comment>
<gene>
    <name evidence="1" type="ORF">DBV05_g12222</name>
</gene>
<accession>A0A5N5CUR6</accession>
<evidence type="ECO:0008006" key="3">
    <source>
        <dbReference type="Google" id="ProtNLM"/>
    </source>
</evidence>
<sequence>MTSLLKQRIEHYYLHGLLIHVFSFIKSIQSITYSQDADLTTTNAEARFQEDWDKWDMHSIATPAFAFWPMRVLLGAIKDADVKLKQLTLLEVQMLYPTRFHISTQRELEFPQPWIHQLRNLTSLSLRLATVVEALITSLDNDPAYPGPTHLIAMLKGLPALKSLKLSSTESEPSAWQLGPILRETFPFRLESLRLRRCVVFNLDDLAGFIARHRATGPFSLTLRNIVVHFVGPTDDGVERLDVWKGFLRFLARHATADTRLSLRGLFSYWHPLPPFTDVNIAVDKVTSRYLNRLSALPNDQTVRELLYAAIKDLKVSTWNHLLTTEDL</sequence>
<dbReference type="InterPro" id="IPR032675">
    <property type="entry name" value="LRR_dom_sf"/>
</dbReference>
<dbReference type="Proteomes" id="UP000325902">
    <property type="component" value="Unassembled WGS sequence"/>
</dbReference>
<evidence type="ECO:0000313" key="2">
    <source>
        <dbReference type="Proteomes" id="UP000325902"/>
    </source>
</evidence>
<name>A0A5N5CUR6_9PEZI</name>
<dbReference type="EMBL" id="VCHE01000227">
    <property type="protein sequence ID" value="KAB2569098.1"/>
    <property type="molecule type" value="Genomic_DNA"/>
</dbReference>
<proteinExistence type="predicted"/>
<dbReference type="Gene3D" id="3.80.10.10">
    <property type="entry name" value="Ribonuclease Inhibitor"/>
    <property type="match status" value="1"/>
</dbReference>
<evidence type="ECO:0000313" key="1">
    <source>
        <dbReference type="EMBL" id="KAB2569098.1"/>
    </source>
</evidence>
<keyword evidence="2" id="KW-1185">Reference proteome</keyword>
<organism evidence="1 2">
    <name type="scientific">Lasiodiplodia theobromae</name>
    <dbReference type="NCBI Taxonomy" id="45133"/>
    <lineage>
        <taxon>Eukaryota</taxon>
        <taxon>Fungi</taxon>
        <taxon>Dikarya</taxon>
        <taxon>Ascomycota</taxon>
        <taxon>Pezizomycotina</taxon>
        <taxon>Dothideomycetes</taxon>
        <taxon>Dothideomycetes incertae sedis</taxon>
        <taxon>Botryosphaeriales</taxon>
        <taxon>Botryosphaeriaceae</taxon>
        <taxon>Lasiodiplodia</taxon>
    </lineage>
</organism>
<protein>
    <recommendedName>
        <fullName evidence="3">F-box domain-containing protein</fullName>
    </recommendedName>
</protein>
<dbReference type="AlphaFoldDB" id="A0A5N5CUR6"/>